<accession>A0AAN1VG20</accession>
<dbReference type="GO" id="GO:0016740">
    <property type="term" value="F:transferase activity"/>
    <property type="evidence" value="ECO:0007669"/>
    <property type="project" value="UniProtKB-KW"/>
</dbReference>
<sequence length="414" mass="44310">MADERAQALDRVAFNPAADGPLKGIRVLDLSRLVAGNMLSLQLADFGADVIKVESVNGGDTLRQWTQATPGHPEGFDAWWQVYARNKRSVALDLRCRRAVALVRELCRSAHVLVESFRPGTLEAMGLGPDGLHVLNHGMIIVRLSGWGQSGPYRDLPGFGSLIEGFSGYALKSGDSEGRPVLPGIALADMVTGLSGAFAVMTALREVEVRGGQGQVIDLSLLEPMLSIMGPDVTHVAHGGAKPTVGEKIASPRGVYRCADGRWVALSGSTDSMARKVFMAIGRPGLFEDERYRSNAARLAHDADIEAMLQDFIGGRTQAACLEHFQAHGVTVGPVHDAQGVYEDAHVRGRGVYVAAGDDAVVMHDVVPRMSATPGALRRRAPAHGEHTREVLAELGFSSEQIADMQAQGQIKCK</sequence>
<dbReference type="Gene3D" id="3.30.1540.10">
    <property type="entry name" value="formyl-coa transferase, domain 3"/>
    <property type="match status" value="1"/>
</dbReference>
<dbReference type="Proteomes" id="UP000282741">
    <property type="component" value="Chromosome"/>
</dbReference>
<dbReference type="PANTHER" id="PTHR48228">
    <property type="entry name" value="SUCCINYL-COA--D-CITRAMALATE COA-TRANSFERASE"/>
    <property type="match status" value="1"/>
</dbReference>
<dbReference type="InterPro" id="IPR003673">
    <property type="entry name" value="CoA-Trfase_fam_III"/>
</dbReference>
<dbReference type="Pfam" id="PF02515">
    <property type="entry name" value="CoA_transf_3"/>
    <property type="match status" value="1"/>
</dbReference>
<evidence type="ECO:0000256" key="1">
    <source>
        <dbReference type="ARBA" id="ARBA00022679"/>
    </source>
</evidence>
<evidence type="ECO:0000313" key="3">
    <source>
        <dbReference type="Proteomes" id="UP000282741"/>
    </source>
</evidence>
<proteinExistence type="predicted"/>
<dbReference type="InterPro" id="IPR023606">
    <property type="entry name" value="CoA-Trfase_III_dom_1_sf"/>
</dbReference>
<keyword evidence="1 2" id="KW-0808">Transferase</keyword>
<protein>
    <submittedName>
        <fullName evidence="2">CoA transferase</fullName>
    </submittedName>
</protein>
<gene>
    <name evidence="2" type="ORF">CS347_12545</name>
</gene>
<organism evidence="2 3">
    <name type="scientific">Bordetella hinzii</name>
    <dbReference type="NCBI Taxonomy" id="103855"/>
    <lineage>
        <taxon>Bacteria</taxon>
        <taxon>Pseudomonadati</taxon>
        <taxon>Pseudomonadota</taxon>
        <taxon>Betaproteobacteria</taxon>
        <taxon>Burkholderiales</taxon>
        <taxon>Alcaligenaceae</taxon>
        <taxon>Bordetella</taxon>
    </lineage>
</organism>
<dbReference type="InterPro" id="IPR050509">
    <property type="entry name" value="CoA-transferase_III"/>
</dbReference>
<dbReference type="PANTHER" id="PTHR48228:SF6">
    <property type="entry name" value="L-CARNITINE COA-TRANSFERASE"/>
    <property type="match status" value="1"/>
</dbReference>
<dbReference type="Gene3D" id="3.40.50.10540">
    <property type="entry name" value="Crotonobetainyl-coa:carnitine coa-transferase, domain 1"/>
    <property type="match status" value="1"/>
</dbReference>
<name>A0AAN1VG20_9BORD</name>
<reference evidence="3" key="1">
    <citation type="submission" date="2017-10" db="EMBL/GenBank/DDBJ databases">
        <title>Whole genome sequencing of various Bordetella species.</title>
        <authorList>
            <person name="Weigand M.R."/>
            <person name="Loparev V."/>
            <person name="Peng Y."/>
            <person name="Bowden K.E."/>
            <person name="Tondella M.L."/>
            <person name="Williams M.M."/>
        </authorList>
    </citation>
    <scope>NUCLEOTIDE SEQUENCE [LARGE SCALE GENOMIC DNA]</scope>
    <source>
        <strain evidence="3">H720</strain>
    </source>
</reference>
<dbReference type="SUPFAM" id="SSF89796">
    <property type="entry name" value="CoA-transferase family III (CaiB/BaiF)"/>
    <property type="match status" value="1"/>
</dbReference>
<dbReference type="AlphaFoldDB" id="A0AAN1VG20"/>
<dbReference type="EMBL" id="CP024172">
    <property type="protein sequence ID" value="AZW17534.1"/>
    <property type="molecule type" value="Genomic_DNA"/>
</dbReference>
<evidence type="ECO:0000313" key="2">
    <source>
        <dbReference type="EMBL" id="AZW17534.1"/>
    </source>
</evidence>
<dbReference type="RefSeq" id="WP_048940309.1">
    <property type="nucleotide sequence ID" value="NZ_CP012077.1"/>
</dbReference>
<dbReference type="InterPro" id="IPR044855">
    <property type="entry name" value="CoA-Trfase_III_dom3_sf"/>
</dbReference>